<evidence type="ECO:0000256" key="3">
    <source>
        <dbReference type="ARBA" id="ARBA00022723"/>
    </source>
</evidence>
<keyword evidence="6" id="KW-0472">Membrane</keyword>
<evidence type="ECO:0000313" key="9">
    <source>
        <dbReference type="EMBL" id="KAJ3227120.1"/>
    </source>
</evidence>
<dbReference type="InterPro" id="IPR036005">
    <property type="entry name" value="Creatinase/aminopeptidase-like"/>
</dbReference>
<dbReference type="PANTHER" id="PTHR43763:SF6">
    <property type="entry name" value="XAA-PRO AMINOPEPTIDASE 1"/>
    <property type="match status" value="1"/>
</dbReference>
<evidence type="ECO:0000256" key="1">
    <source>
        <dbReference type="ARBA" id="ARBA00001936"/>
    </source>
</evidence>
<dbReference type="InterPro" id="IPR029149">
    <property type="entry name" value="Creatin/AminoP/Spt16_N"/>
</dbReference>
<dbReference type="InterPro" id="IPR032416">
    <property type="entry name" value="Peptidase_M24_C"/>
</dbReference>
<dbReference type="Gene3D" id="3.40.350.10">
    <property type="entry name" value="Creatinase/prolidase N-terminal domain"/>
    <property type="match status" value="3"/>
</dbReference>
<gene>
    <name evidence="9" type="ORF">HK099_003339</name>
</gene>
<organism evidence="9 10">
    <name type="scientific">Clydaea vesicula</name>
    <dbReference type="NCBI Taxonomy" id="447962"/>
    <lineage>
        <taxon>Eukaryota</taxon>
        <taxon>Fungi</taxon>
        <taxon>Fungi incertae sedis</taxon>
        <taxon>Chytridiomycota</taxon>
        <taxon>Chytridiomycota incertae sedis</taxon>
        <taxon>Chytridiomycetes</taxon>
        <taxon>Lobulomycetales</taxon>
        <taxon>Lobulomycetaceae</taxon>
        <taxon>Clydaea</taxon>
    </lineage>
</organism>
<dbReference type="Proteomes" id="UP001211065">
    <property type="component" value="Unassembled WGS sequence"/>
</dbReference>
<dbReference type="GO" id="GO:0070006">
    <property type="term" value="F:metalloaminopeptidase activity"/>
    <property type="evidence" value="ECO:0007669"/>
    <property type="project" value="InterPro"/>
</dbReference>
<evidence type="ECO:0000256" key="4">
    <source>
        <dbReference type="ARBA" id="ARBA00022801"/>
    </source>
</evidence>
<evidence type="ECO:0000259" key="8">
    <source>
        <dbReference type="Pfam" id="PF16188"/>
    </source>
</evidence>
<comment type="cofactor">
    <cofactor evidence="1">
        <name>Mn(2+)</name>
        <dbReference type="ChEBI" id="CHEBI:29035"/>
    </cofactor>
</comment>
<keyword evidence="6" id="KW-0812">Transmembrane</keyword>
<evidence type="ECO:0000256" key="5">
    <source>
        <dbReference type="ARBA" id="ARBA00023211"/>
    </source>
</evidence>
<dbReference type="SUPFAM" id="SSF55920">
    <property type="entry name" value="Creatinase/aminopeptidase"/>
    <property type="match status" value="1"/>
</dbReference>
<dbReference type="Pfam" id="PF00557">
    <property type="entry name" value="Peptidase_M24"/>
    <property type="match status" value="1"/>
</dbReference>
<evidence type="ECO:0000256" key="6">
    <source>
        <dbReference type="SAM" id="Phobius"/>
    </source>
</evidence>
<dbReference type="GO" id="GO:0005737">
    <property type="term" value="C:cytoplasm"/>
    <property type="evidence" value="ECO:0007669"/>
    <property type="project" value="UniProtKB-ARBA"/>
</dbReference>
<keyword evidence="3" id="KW-0479">Metal-binding</keyword>
<dbReference type="GO" id="GO:0046872">
    <property type="term" value="F:metal ion binding"/>
    <property type="evidence" value="ECO:0007669"/>
    <property type="project" value="UniProtKB-KW"/>
</dbReference>
<name>A0AAD5UA70_9FUNG</name>
<dbReference type="Pfam" id="PF16189">
    <property type="entry name" value="Creatinase_N_2"/>
    <property type="match status" value="1"/>
</dbReference>
<proteinExistence type="inferred from homology"/>
<dbReference type="InterPro" id="IPR000994">
    <property type="entry name" value="Pept_M24"/>
</dbReference>
<accession>A0AAD5UA70</accession>
<feature type="domain" description="Peptidase M24 C-terminal" evidence="8">
    <location>
        <begin position="583"/>
        <end position="642"/>
    </location>
</feature>
<reference evidence="9" key="1">
    <citation type="submission" date="2020-05" db="EMBL/GenBank/DDBJ databases">
        <title>Phylogenomic resolution of chytrid fungi.</title>
        <authorList>
            <person name="Stajich J.E."/>
            <person name="Amses K."/>
            <person name="Simmons R."/>
            <person name="Seto K."/>
            <person name="Myers J."/>
            <person name="Bonds A."/>
            <person name="Quandt C.A."/>
            <person name="Barry K."/>
            <person name="Liu P."/>
            <person name="Grigoriev I."/>
            <person name="Longcore J.E."/>
            <person name="James T.Y."/>
        </authorList>
    </citation>
    <scope>NUCLEOTIDE SEQUENCE</scope>
    <source>
        <strain evidence="9">JEL0476</strain>
    </source>
</reference>
<dbReference type="Pfam" id="PF16188">
    <property type="entry name" value="Peptidase_M24_C"/>
    <property type="match status" value="1"/>
</dbReference>
<dbReference type="InterPro" id="IPR033740">
    <property type="entry name" value="Pept_M24B"/>
</dbReference>
<evidence type="ECO:0000256" key="2">
    <source>
        <dbReference type="ARBA" id="ARBA00008766"/>
    </source>
</evidence>
<dbReference type="EMBL" id="JADGJW010000022">
    <property type="protein sequence ID" value="KAJ3227120.1"/>
    <property type="molecule type" value="Genomic_DNA"/>
</dbReference>
<comment type="similarity">
    <text evidence="2">Belongs to the peptidase M24B family.</text>
</comment>
<keyword evidence="5" id="KW-0464">Manganese</keyword>
<feature type="domain" description="Peptidase M24" evidence="7">
    <location>
        <begin position="339"/>
        <end position="573"/>
    </location>
</feature>
<dbReference type="AlphaFoldDB" id="A0AAD5UA70"/>
<evidence type="ECO:0008006" key="11">
    <source>
        <dbReference type="Google" id="ProtNLM"/>
    </source>
</evidence>
<evidence type="ECO:0000259" key="7">
    <source>
        <dbReference type="Pfam" id="PF00557"/>
    </source>
</evidence>
<dbReference type="InterPro" id="IPR050422">
    <property type="entry name" value="X-Pro_aminopeptidase_P"/>
</dbReference>
<dbReference type="CDD" id="cd01085">
    <property type="entry name" value="APP"/>
    <property type="match status" value="1"/>
</dbReference>
<dbReference type="FunFam" id="3.90.230.10:FF:000007">
    <property type="entry name" value="Xaa-Pro aminopeptidase P"/>
    <property type="match status" value="1"/>
</dbReference>
<keyword evidence="6" id="KW-1133">Transmembrane helix</keyword>
<sequence>MSSESKLARLRKEFTKYNIEAYIIPSEDAHQSEYIAAVDARRGFACKEYSIKFKFFFFVIVTSLTLLAPAALQWLLRTQQLCGPTEASKQLDENWILQKSGEKGVPTREEWLNKVLPKNSKVGLDPKLISVAAATTLTKNFEKSNHTLVSIEENLVDVVWENDKKPALPDNCVEILDVKYSGRDFKEKMAELRSTFDEENVWGCAVTALDEIAWLFNLRGSDIIYNPVFFAYALITKDTAKLYINKNKLTKDVIDYLGSSVTILPYNQIFLDLQSSQFEDKKLLIDSRWLENLIIFVNFFIVLSNLALQNAIGGPKYVKVASVSAVMNSKAIKNKIELEGIRQSHIRDASALCNYFAWLENELLVKKNNSLSEYDAAVKLEEFRRELKDFVGLSFDTISSTGPNGAIIHYKPQKDTCAIIKVDQLYLCDSGAQFKYALSLFVLIIILKYVNRDGTTDVTRTLHFGTPTQHEIDCFTRVLKGHIQLDLAVFPSGTLGSTLDVLARTALWKVGLNYRHGTGHGVGHYLNVHEGPQGIGLKPSCELKAGMTVTNEPGYYEDGNFGIRIENVLIIEEKNTEFNFGATGFEHVTFVPIQKKLINFELLTTEETEWVKNYNLKCFGKVKDHLKEGSLGYLWLERETKP</sequence>
<dbReference type="Gene3D" id="3.90.230.10">
    <property type="entry name" value="Creatinase/methionine aminopeptidase superfamily"/>
    <property type="match status" value="1"/>
</dbReference>
<feature type="transmembrane region" description="Helical" evidence="6">
    <location>
        <begin position="55"/>
        <end position="76"/>
    </location>
</feature>
<protein>
    <recommendedName>
        <fullName evidence="11">Metallopeptidase M24 family protein</fullName>
    </recommendedName>
</protein>
<keyword evidence="4" id="KW-0378">Hydrolase</keyword>
<keyword evidence="10" id="KW-1185">Reference proteome</keyword>
<evidence type="ECO:0000313" key="10">
    <source>
        <dbReference type="Proteomes" id="UP001211065"/>
    </source>
</evidence>
<comment type="caution">
    <text evidence="9">The sequence shown here is derived from an EMBL/GenBank/DDBJ whole genome shotgun (WGS) entry which is preliminary data.</text>
</comment>
<dbReference type="PANTHER" id="PTHR43763">
    <property type="entry name" value="XAA-PRO AMINOPEPTIDASE 1"/>
    <property type="match status" value="1"/>
</dbReference>